<keyword evidence="4" id="KW-0539">Nucleus</keyword>
<dbReference type="InterPro" id="IPR041913">
    <property type="entry name" value="POLD3_sf"/>
</dbReference>
<dbReference type="AlphaFoldDB" id="A0A7R8VTF5"/>
<comment type="subcellular location">
    <subcellularLocation>
        <location evidence="1">Nucleus</location>
    </subcellularLocation>
</comment>
<dbReference type="InterPro" id="IPR019038">
    <property type="entry name" value="POLD3"/>
</dbReference>
<dbReference type="GO" id="GO:0006297">
    <property type="term" value="P:nucleotide-excision repair, DNA gap filling"/>
    <property type="evidence" value="ECO:0007669"/>
    <property type="project" value="TreeGrafter"/>
</dbReference>
<dbReference type="PANTHER" id="PTHR17598:SF13">
    <property type="entry name" value="DNA POLYMERASE DELTA SUBUNIT 3"/>
    <property type="match status" value="1"/>
</dbReference>
<dbReference type="GO" id="GO:0003887">
    <property type="term" value="F:DNA-directed DNA polymerase activity"/>
    <property type="evidence" value="ECO:0007669"/>
    <property type="project" value="TreeGrafter"/>
</dbReference>
<sequence>MMDEELILQNIEEFVKDENKIVSYAWLSSNLDIDVDKAKLLVENYAIKNGLIKPGLEVTYLLAGTLETTGEYIVEVVRQCDLEKVTAQFKEIQSEHIYSVQKELILKDSTLQSFFDDQIIFDNKRQGLIEYLEALPLSPEEMTVLREKSFTTTKTKDDKQHLSQTHKEAQNILPKVLEQSTLKMAKDAHDGISAIDKNEINTKRDSFKTPAESKEEDVALFTNLGSQKVKHGQENMQNIPDGGTGNDLGQVKSLFVVGRASMTNEALTSVSFQSKLFNPRERMS</sequence>
<evidence type="ECO:0000256" key="4">
    <source>
        <dbReference type="ARBA" id="ARBA00023242"/>
    </source>
</evidence>
<dbReference type="Gene3D" id="3.90.1030.20">
    <property type="entry name" value="DNA polymerase delta, p66 (Cdc27) subunit, wHTH domain"/>
    <property type="match status" value="1"/>
</dbReference>
<reference evidence="5" key="1">
    <citation type="submission" date="2020-11" db="EMBL/GenBank/DDBJ databases">
        <authorList>
            <person name="Tran Van P."/>
        </authorList>
    </citation>
    <scope>NUCLEOTIDE SEQUENCE</scope>
</reference>
<accession>A0A7R8VTF5</accession>
<proteinExistence type="predicted"/>
<protein>
    <recommendedName>
        <fullName evidence="2">DNA polymerase delta subunit 3</fullName>
    </recommendedName>
</protein>
<evidence type="ECO:0000313" key="5">
    <source>
        <dbReference type="EMBL" id="CAD7202738.1"/>
    </source>
</evidence>
<dbReference type="EMBL" id="OA569744">
    <property type="protein sequence ID" value="CAD7202738.1"/>
    <property type="molecule type" value="Genomic_DNA"/>
</dbReference>
<organism evidence="5">
    <name type="scientific">Timema douglasi</name>
    <name type="common">Walking stick</name>
    <dbReference type="NCBI Taxonomy" id="61478"/>
    <lineage>
        <taxon>Eukaryota</taxon>
        <taxon>Metazoa</taxon>
        <taxon>Ecdysozoa</taxon>
        <taxon>Arthropoda</taxon>
        <taxon>Hexapoda</taxon>
        <taxon>Insecta</taxon>
        <taxon>Pterygota</taxon>
        <taxon>Neoptera</taxon>
        <taxon>Polyneoptera</taxon>
        <taxon>Phasmatodea</taxon>
        <taxon>Timematodea</taxon>
        <taxon>Timematoidea</taxon>
        <taxon>Timematidae</taxon>
        <taxon>Timema</taxon>
    </lineage>
</organism>
<keyword evidence="3" id="KW-0235">DNA replication</keyword>
<gene>
    <name evidence="5" type="ORF">TDIB3V08_LOCUS8918</name>
</gene>
<evidence type="ECO:0000256" key="1">
    <source>
        <dbReference type="ARBA" id="ARBA00004123"/>
    </source>
</evidence>
<dbReference type="Pfam" id="PF09507">
    <property type="entry name" value="CDC27"/>
    <property type="match status" value="1"/>
</dbReference>
<dbReference type="GO" id="GO:0043625">
    <property type="term" value="C:delta DNA polymerase complex"/>
    <property type="evidence" value="ECO:0007669"/>
    <property type="project" value="InterPro"/>
</dbReference>
<evidence type="ECO:0000256" key="2">
    <source>
        <dbReference type="ARBA" id="ARBA00017589"/>
    </source>
</evidence>
<dbReference type="GO" id="GO:0006271">
    <property type="term" value="P:DNA strand elongation involved in DNA replication"/>
    <property type="evidence" value="ECO:0007669"/>
    <property type="project" value="TreeGrafter"/>
</dbReference>
<evidence type="ECO:0000256" key="3">
    <source>
        <dbReference type="ARBA" id="ARBA00022705"/>
    </source>
</evidence>
<dbReference type="PANTHER" id="PTHR17598">
    <property type="entry name" value="DNA POLYMERASE DELTA SUBUNIT 3"/>
    <property type="match status" value="1"/>
</dbReference>
<name>A0A7R8VTF5_TIMDO</name>
<dbReference type="GO" id="GO:1904161">
    <property type="term" value="P:DNA synthesis involved in UV-damage excision repair"/>
    <property type="evidence" value="ECO:0007669"/>
    <property type="project" value="TreeGrafter"/>
</dbReference>